<feature type="compositionally biased region" description="Basic and acidic residues" evidence="5">
    <location>
        <begin position="211"/>
        <end position="238"/>
    </location>
</feature>
<evidence type="ECO:0000256" key="3">
    <source>
        <dbReference type="ARBA" id="ARBA00022833"/>
    </source>
</evidence>
<keyword evidence="8" id="KW-1185">Reference proteome</keyword>
<evidence type="ECO:0000256" key="4">
    <source>
        <dbReference type="PROSITE-ProRule" id="PRU00723"/>
    </source>
</evidence>
<keyword evidence="2 4" id="KW-0863">Zinc-finger</keyword>
<feature type="non-terminal residue" evidence="7">
    <location>
        <position position="1"/>
    </location>
</feature>
<evidence type="ECO:0000256" key="2">
    <source>
        <dbReference type="ARBA" id="ARBA00022771"/>
    </source>
</evidence>
<evidence type="ECO:0000259" key="6">
    <source>
        <dbReference type="PROSITE" id="PS50103"/>
    </source>
</evidence>
<accession>A0A7J6KPG2</accession>
<dbReference type="InterPro" id="IPR036855">
    <property type="entry name" value="Znf_CCCH_sf"/>
</dbReference>
<dbReference type="GO" id="GO:0008270">
    <property type="term" value="F:zinc ion binding"/>
    <property type="evidence" value="ECO:0007669"/>
    <property type="project" value="UniProtKB-KW"/>
</dbReference>
<dbReference type="EMBL" id="JAAPAO010001957">
    <property type="protein sequence ID" value="KAF4648499.1"/>
    <property type="molecule type" value="Genomic_DNA"/>
</dbReference>
<organism evidence="7 8">
    <name type="scientific">Perkinsus chesapeaki</name>
    <name type="common">Clam parasite</name>
    <name type="synonym">Perkinsus andrewsi</name>
    <dbReference type="NCBI Taxonomy" id="330153"/>
    <lineage>
        <taxon>Eukaryota</taxon>
        <taxon>Sar</taxon>
        <taxon>Alveolata</taxon>
        <taxon>Perkinsozoa</taxon>
        <taxon>Perkinsea</taxon>
        <taxon>Perkinsida</taxon>
        <taxon>Perkinsidae</taxon>
        <taxon>Perkinsus</taxon>
    </lineage>
</organism>
<feature type="region of interest" description="Disordered" evidence="5">
    <location>
        <begin position="211"/>
        <end position="255"/>
    </location>
</feature>
<keyword evidence="3 4" id="KW-0862">Zinc</keyword>
<evidence type="ECO:0000256" key="5">
    <source>
        <dbReference type="SAM" id="MobiDB-lite"/>
    </source>
</evidence>
<keyword evidence="1 4" id="KW-0479">Metal-binding</keyword>
<evidence type="ECO:0000313" key="7">
    <source>
        <dbReference type="EMBL" id="KAF4648499.1"/>
    </source>
</evidence>
<name>A0A7J6KPG2_PERCH</name>
<dbReference type="OrthoDB" id="690722at2759"/>
<reference evidence="7 8" key="1">
    <citation type="submission" date="2020-04" db="EMBL/GenBank/DDBJ databases">
        <title>Perkinsus chesapeaki whole genome sequence.</title>
        <authorList>
            <person name="Bogema D.R."/>
        </authorList>
    </citation>
    <scope>NUCLEOTIDE SEQUENCE [LARGE SCALE GENOMIC DNA]</scope>
    <source>
        <strain evidence="7">ATCC PRA-425</strain>
    </source>
</reference>
<sequence length="410" mass="43859">DECAAKHGGFRVPGRFLLPPALFSRLQKGEEVGLDQMITGSAASGDVNHKFTIDTTTQTFQVDEFAGKAKPPVCRSAGLLLAMCKWGLSASLMGQLESIHVLCYMARIAEACLNCSSGISVMKAIDFDLRSEARRGSSTSSLGIQLASEFGDIVARHSAAGQVAACLGNHPQGADRSNRRGSSRGSTKDLLCLYFPQGKCYAGDRCKFKHVSPDTERRSNGSKDSNQKADTDRIKNGRGEVVILPKGSPSASRPVSAEDSAAQKMEHARVIETWCSNARSALGNGNLFADERFKDGGFGVVPGPHLVSAISQETRKEGAVIGKIILEEARRGGLMSLLQSLHGAPSEDQSSALKETADVVAEACRIRIATHLHVSLSRPENGNHIYCDLLYAIASALGDPDTEFPLLCRD</sequence>
<protein>
    <recommendedName>
        <fullName evidence="6">C3H1-type domain-containing protein</fullName>
    </recommendedName>
</protein>
<gene>
    <name evidence="7" type="ORF">FOL47_003147</name>
</gene>
<dbReference type="SUPFAM" id="SSF90229">
    <property type="entry name" value="CCCH zinc finger"/>
    <property type="match status" value="1"/>
</dbReference>
<dbReference type="Proteomes" id="UP000591131">
    <property type="component" value="Unassembled WGS sequence"/>
</dbReference>
<dbReference type="InterPro" id="IPR000571">
    <property type="entry name" value="Znf_CCCH"/>
</dbReference>
<feature type="non-terminal residue" evidence="7">
    <location>
        <position position="410"/>
    </location>
</feature>
<feature type="domain" description="C3H1-type" evidence="6">
    <location>
        <begin position="186"/>
        <end position="213"/>
    </location>
</feature>
<evidence type="ECO:0000256" key="1">
    <source>
        <dbReference type="ARBA" id="ARBA00022723"/>
    </source>
</evidence>
<dbReference type="PROSITE" id="PS50103">
    <property type="entry name" value="ZF_C3H1"/>
    <property type="match status" value="1"/>
</dbReference>
<dbReference type="AlphaFoldDB" id="A0A7J6KPG2"/>
<dbReference type="Gene3D" id="3.30.1370.210">
    <property type="match status" value="1"/>
</dbReference>
<evidence type="ECO:0000313" key="8">
    <source>
        <dbReference type="Proteomes" id="UP000591131"/>
    </source>
</evidence>
<comment type="caution">
    <text evidence="7">The sequence shown here is derived from an EMBL/GenBank/DDBJ whole genome shotgun (WGS) entry which is preliminary data.</text>
</comment>
<proteinExistence type="predicted"/>
<feature type="zinc finger region" description="C3H1-type" evidence="4">
    <location>
        <begin position="186"/>
        <end position="213"/>
    </location>
</feature>